<dbReference type="GO" id="GO:0016747">
    <property type="term" value="F:acyltransferase activity, transferring groups other than amino-acyl groups"/>
    <property type="evidence" value="ECO:0007669"/>
    <property type="project" value="InterPro"/>
</dbReference>
<dbReference type="InterPro" id="IPR016181">
    <property type="entry name" value="Acyl_CoA_acyltransferase"/>
</dbReference>
<accession>A0A8J7BZ38</accession>
<dbReference type="Gene3D" id="3.40.630.30">
    <property type="match status" value="1"/>
</dbReference>
<proteinExistence type="predicted"/>
<comment type="caution">
    <text evidence="2">The sequence shown here is derived from an EMBL/GenBank/DDBJ whole genome shotgun (WGS) entry which is preliminary data.</text>
</comment>
<dbReference type="AlphaFoldDB" id="A0A8J7BZ38"/>
<evidence type="ECO:0000313" key="2">
    <source>
        <dbReference type="EMBL" id="MBD2775098.1"/>
    </source>
</evidence>
<dbReference type="SUPFAM" id="SSF55729">
    <property type="entry name" value="Acyl-CoA N-acyltransferases (Nat)"/>
    <property type="match status" value="1"/>
</dbReference>
<evidence type="ECO:0000313" key="3">
    <source>
        <dbReference type="Proteomes" id="UP000629098"/>
    </source>
</evidence>
<reference evidence="2" key="1">
    <citation type="submission" date="2020-09" db="EMBL/GenBank/DDBJ databases">
        <title>Iningainema tapete sp. nov. (Scytonemataceae, Cyanobacteria) from greenhouses in central Florida (USA) produces two types of nodularin with biosynthetic potential for microcystin-LR and anabaenopeptins.</title>
        <authorList>
            <person name="Berthold D.E."/>
            <person name="Lefler F.W."/>
            <person name="Huang I.-S."/>
            <person name="Abdulla H."/>
            <person name="Zimba P.V."/>
            <person name="Laughinghouse H.D. IV."/>
        </authorList>
    </citation>
    <scope>NUCLEOTIDE SEQUENCE</scope>
    <source>
        <strain evidence="2">BLCCT55</strain>
    </source>
</reference>
<evidence type="ECO:0000259" key="1">
    <source>
        <dbReference type="PROSITE" id="PS51186"/>
    </source>
</evidence>
<keyword evidence="3" id="KW-1185">Reference proteome</keyword>
<dbReference type="RefSeq" id="WP_190833035.1">
    <property type="nucleotide sequence ID" value="NZ_CAWPPI010000075.1"/>
</dbReference>
<sequence>MEQLIIEVAVEPQPDEIEFVAQQIVNFNSNRVGEGNYKHLAIFLRDSHEHIVGGLIGETYWQWLYVDVLWVHESFRGEGYGDTLLTTAEQEAVKRGCRYAYLDTFSFQAPEFYQKRGYVIFGKLPNFPQGYTRFFLKKDLP</sequence>
<organism evidence="2 3">
    <name type="scientific">Iningainema tapete BLCC-T55</name>
    <dbReference type="NCBI Taxonomy" id="2748662"/>
    <lineage>
        <taxon>Bacteria</taxon>
        <taxon>Bacillati</taxon>
        <taxon>Cyanobacteriota</taxon>
        <taxon>Cyanophyceae</taxon>
        <taxon>Nostocales</taxon>
        <taxon>Scytonemataceae</taxon>
        <taxon>Iningainema tapete</taxon>
    </lineage>
</organism>
<protein>
    <submittedName>
        <fullName evidence="2">GNAT family N-acetyltransferase</fullName>
    </submittedName>
</protein>
<gene>
    <name evidence="2" type="ORF">ICL16_24280</name>
</gene>
<dbReference type="Proteomes" id="UP000629098">
    <property type="component" value="Unassembled WGS sequence"/>
</dbReference>
<name>A0A8J7BZ38_9CYAN</name>
<dbReference type="InterPro" id="IPR000182">
    <property type="entry name" value="GNAT_dom"/>
</dbReference>
<dbReference type="Pfam" id="PF00583">
    <property type="entry name" value="Acetyltransf_1"/>
    <property type="match status" value="1"/>
</dbReference>
<dbReference type="PROSITE" id="PS51186">
    <property type="entry name" value="GNAT"/>
    <property type="match status" value="1"/>
</dbReference>
<feature type="domain" description="N-acetyltransferase" evidence="1">
    <location>
        <begin position="1"/>
        <end position="141"/>
    </location>
</feature>
<dbReference type="CDD" id="cd04301">
    <property type="entry name" value="NAT_SF"/>
    <property type="match status" value="1"/>
</dbReference>
<dbReference type="EMBL" id="JACXAE010000075">
    <property type="protein sequence ID" value="MBD2775098.1"/>
    <property type="molecule type" value="Genomic_DNA"/>
</dbReference>